<keyword evidence="2" id="KW-0812">Transmembrane</keyword>
<protein>
    <recommendedName>
        <fullName evidence="5">HEAT repeat domain-containing protein</fullName>
    </recommendedName>
</protein>
<evidence type="ECO:0000313" key="4">
    <source>
        <dbReference type="Proteomes" id="UP000702425"/>
    </source>
</evidence>
<keyword evidence="4" id="KW-1185">Reference proteome</keyword>
<sequence length="310" mass="34251">MDQVKKTTTKLNRSPVKVSDRTLELDRLPSRELSLEMTEARALREFSSDDRPPGTPVATGQTAATKRRRVDGKTSRNRSPVVSTTFLKWLLEGLTRSKGWLAVVTLAAVWGWWNSQLLFSTGLGIAAMMVVYRGQAWDWQLLRSKAEQFWEGPNRRFVLAVGTGGIATLGAYMSLAIWADSESHWMALSLILQNLGTIAIAGLLLRQALSLGASKDEVALDRILADLTDPDPVKRLIAVRQMTDLVNKGGFGPGSSVKSSIARSRAAECFRLMLSREPEALVRNALLEGLQTWDATYGFALKSKNQVIDY</sequence>
<feature type="region of interest" description="Disordered" evidence="1">
    <location>
        <begin position="44"/>
        <end position="78"/>
    </location>
</feature>
<evidence type="ECO:0000256" key="1">
    <source>
        <dbReference type="SAM" id="MobiDB-lite"/>
    </source>
</evidence>
<name>A0ABX2D0D6_9CYAN</name>
<feature type="transmembrane region" description="Helical" evidence="2">
    <location>
        <begin position="157"/>
        <end position="179"/>
    </location>
</feature>
<evidence type="ECO:0008006" key="5">
    <source>
        <dbReference type="Google" id="ProtNLM"/>
    </source>
</evidence>
<accession>A0ABX2D0D6</accession>
<dbReference type="EMBL" id="SRRZ01000048">
    <property type="protein sequence ID" value="NQE35135.1"/>
    <property type="molecule type" value="Genomic_DNA"/>
</dbReference>
<evidence type="ECO:0000313" key="3">
    <source>
        <dbReference type="EMBL" id="NQE35135.1"/>
    </source>
</evidence>
<evidence type="ECO:0000256" key="2">
    <source>
        <dbReference type="SAM" id="Phobius"/>
    </source>
</evidence>
<organism evidence="3 4">
    <name type="scientific">Microcoleus asticus IPMA8</name>
    <dbReference type="NCBI Taxonomy" id="2563858"/>
    <lineage>
        <taxon>Bacteria</taxon>
        <taxon>Bacillati</taxon>
        <taxon>Cyanobacteriota</taxon>
        <taxon>Cyanophyceae</taxon>
        <taxon>Oscillatoriophycideae</taxon>
        <taxon>Oscillatoriales</taxon>
        <taxon>Microcoleaceae</taxon>
        <taxon>Microcoleus</taxon>
        <taxon>Microcoleus asticus</taxon>
    </lineage>
</organism>
<reference evidence="3 4" key="1">
    <citation type="journal article" date="2020" name="Sci. Rep.">
        <title>A novel cyanobacterial geosmin producer, revising GeoA distribution and dispersion patterns in Bacteria.</title>
        <authorList>
            <person name="Churro C."/>
            <person name="Semedo-Aguiar A.P."/>
            <person name="Silva A.D."/>
            <person name="Pereira-Leal J.B."/>
            <person name="Leite R.B."/>
        </authorList>
    </citation>
    <scope>NUCLEOTIDE SEQUENCE [LARGE SCALE GENOMIC DNA]</scope>
    <source>
        <strain evidence="3 4">IPMA8</strain>
    </source>
</reference>
<dbReference type="RefSeq" id="WP_172188284.1">
    <property type="nucleotide sequence ID" value="NZ_CAWPPK010000261.1"/>
</dbReference>
<keyword evidence="2" id="KW-0472">Membrane</keyword>
<comment type="caution">
    <text evidence="3">The sequence shown here is derived from an EMBL/GenBank/DDBJ whole genome shotgun (WGS) entry which is preliminary data.</text>
</comment>
<gene>
    <name evidence="3" type="ORF">E5S67_02865</name>
</gene>
<keyword evidence="2" id="KW-1133">Transmembrane helix</keyword>
<dbReference type="Proteomes" id="UP000702425">
    <property type="component" value="Unassembled WGS sequence"/>
</dbReference>
<feature type="transmembrane region" description="Helical" evidence="2">
    <location>
        <begin position="185"/>
        <end position="205"/>
    </location>
</feature>
<proteinExistence type="predicted"/>